<proteinExistence type="predicted"/>
<accession>A0AA88GCD0</accession>
<feature type="domain" description="DUF4116" evidence="1">
    <location>
        <begin position="154"/>
        <end position="200"/>
    </location>
</feature>
<dbReference type="GeneID" id="68105332"/>
<evidence type="ECO:0000259" key="1">
    <source>
        <dbReference type="Pfam" id="PF13475"/>
    </source>
</evidence>
<feature type="domain" description="DUF4116" evidence="1">
    <location>
        <begin position="282"/>
        <end position="330"/>
    </location>
</feature>
<dbReference type="InterPro" id="IPR025197">
    <property type="entry name" value="DUF4116"/>
</dbReference>
<evidence type="ECO:0000313" key="2">
    <source>
        <dbReference type="EMBL" id="KAG2373032.1"/>
    </source>
</evidence>
<dbReference type="RefSeq" id="XP_044542206.1">
    <property type="nucleotide sequence ID" value="XM_044688693.1"/>
</dbReference>
<keyword evidence="3" id="KW-1185">Reference proteome</keyword>
<dbReference type="AlphaFoldDB" id="A0AA88GCD0"/>
<protein>
    <recommendedName>
        <fullName evidence="1">DUF4116 domain-containing protein</fullName>
    </recommendedName>
</protein>
<evidence type="ECO:0000313" key="3">
    <source>
        <dbReference type="Proteomes" id="UP000816034"/>
    </source>
</evidence>
<dbReference type="EMBL" id="PYSW02000061">
    <property type="protein sequence ID" value="KAG2373032.1"/>
    <property type="molecule type" value="Genomic_DNA"/>
</dbReference>
<reference evidence="2 3" key="1">
    <citation type="journal article" date="2018" name="BMC Genomics">
        <title>The genome of Naegleria lovaniensis, the basis for a comparative approach to unravel pathogenicity factors of the human pathogenic amoeba N. fowleri.</title>
        <authorList>
            <person name="Liechti N."/>
            <person name="Schurch N."/>
            <person name="Bruggmann R."/>
            <person name="Wittwer M."/>
        </authorList>
    </citation>
    <scope>NUCLEOTIDE SEQUENCE [LARGE SCALE GENOMIC DNA]</scope>
    <source>
        <strain evidence="2 3">ATCC 30569</strain>
    </source>
</reference>
<gene>
    <name evidence="2" type="ORF">C9374_012878</name>
</gene>
<name>A0AA88GCD0_NAELO</name>
<organism evidence="2 3">
    <name type="scientific">Naegleria lovaniensis</name>
    <name type="common">Amoeba</name>
    <dbReference type="NCBI Taxonomy" id="51637"/>
    <lineage>
        <taxon>Eukaryota</taxon>
        <taxon>Discoba</taxon>
        <taxon>Heterolobosea</taxon>
        <taxon>Tetramitia</taxon>
        <taxon>Eutetramitia</taxon>
        <taxon>Vahlkampfiidae</taxon>
        <taxon>Naegleria</taxon>
    </lineage>
</organism>
<dbReference type="Proteomes" id="UP000816034">
    <property type="component" value="Unassembled WGS sequence"/>
</dbReference>
<dbReference type="Pfam" id="PF13475">
    <property type="entry name" value="DUF4116"/>
    <property type="match status" value="2"/>
</dbReference>
<comment type="caution">
    <text evidence="2">The sequence shown here is derived from an EMBL/GenBank/DDBJ whole genome shotgun (WGS) entry which is preliminary data.</text>
</comment>
<sequence>MIHGRSHRVPSANDETTPSLKLDACDLLAHRDLCCKINQFIHDEKDSIQHHPYSKYLQNSNYFQHNSLFIQLLQKQRTTSQDLVKLVFAKEEFIRRLKEKGKNREERMDSMQLARFLEQHPLPCNHDKTFMLEAIIDCHQCYLFQYASRKLQNDREFVLKIVSHFGPSLQFVSDALRNDREIALAAISERPYAFKFASQEWKNDREIVRAALTGKGSCIISLVECDESIQRDEEIMQLAVKRNGNSLSSALHCIKSSFPVVFQAVSQNGLALQYASLELRNDREIVLQAVSQNGFALEHASHELRNDREIIMKALSWNGTLLELASEELQSDFDIVMHAVKQNGHALQYASESLRNDERLKTKHPNMWDSL</sequence>